<evidence type="ECO:0000256" key="1">
    <source>
        <dbReference type="SAM" id="MobiDB-lite"/>
    </source>
</evidence>
<keyword evidence="2" id="KW-0732">Signal</keyword>
<name>A0A6M1LEI8_9PROT</name>
<feature type="signal peptide" evidence="2">
    <location>
        <begin position="1"/>
        <end position="24"/>
    </location>
</feature>
<feature type="region of interest" description="Disordered" evidence="1">
    <location>
        <begin position="512"/>
        <end position="537"/>
    </location>
</feature>
<reference evidence="3 4" key="1">
    <citation type="submission" date="2020-02" db="EMBL/GenBank/DDBJ databases">
        <authorList>
            <person name="Kim H.M."/>
            <person name="Jeon C.O."/>
        </authorList>
    </citation>
    <scope>NUCLEOTIDE SEQUENCE [LARGE SCALE GENOMIC DNA]</scope>
    <source>
        <strain evidence="3 4">PeD5</strain>
    </source>
</reference>
<reference evidence="3 4" key="2">
    <citation type="submission" date="2020-03" db="EMBL/GenBank/DDBJ databases">
        <title>Roseomonas stagni sp. nov., isolated from pond water in Japan.</title>
        <authorList>
            <person name="Furuhata K."/>
            <person name="Miyamoto H."/>
            <person name="Goto K."/>
        </authorList>
    </citation>
    <scope>NUCLEOTIDE SEQUENCE [LARGE SCALE GENOMIC DNA]</scope>
    <source>
        <strain evidence="3 4">PeD5</strain>
    </source>
</reference>
<sequence length="537" mass="55658">MMIATMRRAVAGSLGLAFVGTAAAQTACFPVAEPIPGWGVTLQRSVVVNDPAVFARPGAERDFSLGATLGAILGSAGVADTQAERIALLQGMVRSFSLTRFVNPDGGLETAVDARPGEAALDPQAMLGVSAAPEAHRDRLRPVAVFNRLDLAPADWSTCGEYRIVYAKGEGADPLNRMTLIFEAAIRNPGRSEAACRPIAAFWQGLSDPDLRAGDIALRLANFFYRGDLDGDGTSDLPGGGAVIQAAHLGQEVGQVRANVFVSLDAPGANPWQLREWHVAIGTDGAPRFAPAAVEQNPLPALYAGGAPADPLAERREDFAGVVVGRAAANLTALDADPATSRDALLGRMGAGFPPSFDAFASISQGRTDDPAARSEGNSALRDGLAARLAGLPGARACGITTEHLLNRAGAMSCGGCHQFSVGREVAPGLTWPAAAAGGFVHVTETGALSTALTAHFLPERHRNLTAFLQRTTPAPAAAPAAAAAPPALPTLRSALQAAPTRADRQRLLLRAEDEAAANRARSAEQPGAFMPARRSH</sequence>
<feature type="chain" id="PRO_5027029886" description="Cytochrome c domain-containing protein" evidence="2">
    <location>
        <begin position="25"/>
        <end position="537"/>
    </location>
</feature>
<evidence type="ECO:0000256" key="2">
    <source>
        <dbReference type="SAM" id="SignalP"/>
    </source>
</evidence>
<dbReference type="EMBL" id="JAAIKB010000001">
    <property type="protein sequence ID" value="NGM18693.1"/>
    <property type="molecule type" value="Genomic_DNA"/>
</dbReference>
<comment type="caution">
    <text evidence="3">The sequence shown here is derived from an EMBL/GenBank/DDBJ whole genome shotgun (WGS) entry which is preliminary data.</text>
</comment>
<evidence type="ECO:0008006" key="5">
    <source>
        <dbReference type="Google" id="ProtNLM"/>
    </source>
</evidence>
<evidence type="ECO:0000313" key="3">
    <source>
        <dbReference type="EMBL" id="NGM18693.1"/>
    </source>
</evidence>
<organism evidence="3 4">
    <name type="scientific">Falsiroseomonas algicola</name>
    <dbReference type="NCBI Taxonomy" id="2716930"/>
    <lineage>
        <taxon>Bacteria</taxon>
        <taxon>Pseudomonadati</taxon>
        <taxon>Pseudomonadota</taxon>
        <taxon>Alphaproteobacteria</taxon>
        <taxon>Acetobacterales</taxon>
        <taxon>Roseomonadaceae</taxon>
        <taxon>Falsiroseomonas</taxon>
    </lineage>
</organism>
<evidence type="ECO:0000313" key="4">
    <source>
        <dbReference type="Proteomes" id="UP000475385"/>
    </source>
</evidence>
<dbReference type="AlphaFoldDB" id="A0A6M1LEI8"/>
<proteinExistence type="predicted"/>
<dbReference type="RefSeq" id="WP_164692574.1">
    <property type="nucleotide sequence ID" value="NZ_JAAIKB010000001.1"/>
</dbReference>
<protein>
    <recommendedName>
        <fullName evidence="5">Cytochrome c domain-containing protein</fullName>
    </recommendedName>
</protein>
<accession>A0A6M1LEI8</accession>
<keyword evidence="4" id="KW-1185">Reference proteome</keyword>
<gene>
    <name evidence="3" type="ORF">G3576_01620</name>
</gene>
<dbReference type="Proteomes" id="UP000475385">
    <property type="component" value="Unassembled WGS sequence"/>
</dbReference>